<dbReference type="EMBL" id="DUZY01000003">
    <property type="protein sequence ID" value="DAD32409.1"/>
    <property type="molecule type" value="Genomic_DNA"/>
</dbReference>
<sequence length="37" mass="4048">MQGKIKEFLLCSCLIPAISFIISGTQIQVFSFGGEKI</sequence>
<reference evidence="1 2" key="1">
    <citation type="journal article" date="2020" name="Mol. Biol. Evol.">
        <title>Distinct Expression and Methylation Patterns for Genes with Different Fates following a Single Whole-Genome Duplication in Flowering Plants.</title>
        <authorList>
            <person name="Shi T."/>
            <person name="Rahmani R.S."/>
            <person name="Gugger P.F."/>
            <person name="Wang M."/>
            <person name="Li H."/>
            <person name="Zhang Y."/>
            <person name="Li Z."/>
            <person name="Wang Q."/>
            <person name="Van de Peer Y."/>
            <person name="Marchal K."/>
            <person name="Chen J."/>
        </authorList>
    </citation>
    <scope>NUCLEOTIDE SEQUENCE [LARGE SCALE GENOMIC DNA]</scope>
    <source>
        <tissue evidence="1">Leaf</tissue>
    </source>
</reference>
<organism evidence="1 2">
    <name type="scientific">Nelumbo nucifera</name>
    <name type="common">Sacred lotus</name>
    <dbReference type="NCBI Taxonomy" id="4432"/>
    <lineage>
        <taxon>Eukaryota</taxon>
        <taxon>Viridiplantae</taxon>
        <taxon>Streptophyta</taxon>
        <taxon>Embryophyta</taxon>
        <taxon>Tracheophyta</taxon>
        <taxon>Spermatophyta</taxon>
        <taxon>Magnoliopsida</taxon>
        <taxon>Proteales</taxon>
        <taxon>Nelumbonaceae</taxon>
        <taxon>Nelumbo</taxon>
    </lineage>
</organism>
<dbReference type="AlphaFoldDB" id="A0A822YM82"/>
<evidence type="ECO:0000313" key="1">
    <source>
        <dbReference type="EMBL" id="DAD32409.1"/>
    </source>
</evidence>
<gene>
    <name evidence="1" type="ORF">HUJ06_011260</name>
</gene>
<protein>
    <submittedName>
        <fullName evidence="1">Uncharacterized protein</fullName>
    </submittedName>
</protein>
<dbReference type="Proteomes" id="UP000607653">
    <property type="component" value="Unassembled WGS sequence"/>
</dbReference>
<name>A0A822YM82_NELNU</name>
<comment type="caution">
    <text evidence="1">The sequence shown here is derived from an EMBL/GenBank/DDBJ whole genome shotgun (WGS) entry which is preliminary data.</text>
</comment>
<evidence type="ECO:0000313" key="2">
    <source>
        <dbReference type="Proteomes" id="UP000607653"/>
    </source>
</evidence>
<proteinExistence type="predicted"/>
<accession>A0A822YM82</accession>
<keyword evidence="2" id="KW-1185">Reference proteome</keyword>